<evidence type="ECO:0000259" key="2">
    <source>
        <dbReference type="Pfam" id="PF18678"/>
    </source>
</evidence>
<organism evidence="3 4">
    <name type="scientific">Spiribacter onubensis</name>
    <dbReference type="NCBI Taxonomy" id="3122420"/>
    <lineage>
        <taxon>Bacteria</taxon>
        <taxon>Pseudomonadati</taxon>
        <taxon>Pseudomonadota</taxon>
        <taxon>Gammaproteobacteria</taxon>
        <taxon>Chromatiales</taxon>
        <taxon>Ectothiorhodospiraceae</taxon>
        <taxon>Spiribacter</taxon>
    </lineage>
</organism>
<evidence type="ECO:0000256" key="1">
    <source>
        <dbReference type="SAM" id="SignalP"/>
    </source>
</evidence>
<proteinExistence type="predicted"/>
<keyword evidence="4" id="KW-1185">Reference proteome</keyword>
<evidence type="ECO:0000313" key="3">
    <source>
        <dbReference type="EMBL" id="MEX0385896.1"/>
    </source>
</evidence>
<gene>
    <name evidence="3" type="ORF">V6X64_02660</name>
</gene>
<dbReference type="Pfam" id="PF18678">
    <property type="entry name" value="AOC_like"/>
    <property type="match status" value="1"/>
</dbReference>
<dbReference type="Proteomes" id="UP001556653">
    <property type="component" value="Unassembled WGS sequence"/>
</dbReference>
<reference evidence="3 4" key="1">
    <citation type="submission" date="2024-02" db="EMBL/GenBank/DDBJ databases">
        <title>New especies of Spiribacter isolated from saline water.</title>
        <authorList>
            <person name="Leon M.J."/>
            <person name="De La Haba R."/>
            <person name="Sanchez-Porro C."/>
            <person name="Ventosa A."/>
        </authorList>
    </citation>
    <scope>NUCLEOTIDE SEQUENCE [LARGE SCALE GENOMIC DNA]</scope>
    <source>
        <strain evidence="4">ag22IC4-227</strain>
    </source>
</reference>
<keyword evidence="1" id="KW-0732">Signal</keyword>
<protein>
    <recommendedName>
        <fullName evidence="2">Allene oxide cyclase barrel-like domain-containing protein</fullName>
    </recommendedName>
</protein>
<feature type="signal peptide" evidence="1">
    <location>
        <begin position="1"/>
        <end position="19"/>
    </location>
</feature>
<accession>A0ABV3S6Z5</accession>
<feature type="chain" id="PRO_5046004191" description="Allene oxide cyclase barrel-like domain-containing protein" evidence="1">
    <location>
        <begin position="20"/>
        <end position="157"/>
    </location>
</feature>
<dbReference type="RefSeq" id="WP_367966379.1">
    <property type="nucleotide sequence ID" value="NZ_JBAKFJ010000001.1"/>
</dbReference>
<feature type="domain" description="Allene oxide cyclase barrel-like" evidence="2">
    <location>
        <begin position="37"/>
        <end position="139"/>
    </location>
</feature>
<sequence length="157" mass="16929">MKKIILTGALICLGGTALAQEHTLTTYTQLSSPEYHDTGTSGPSVGDMYLRYGEVALTPDGPVVGDYYTQATLVFHDEQMGKSARSFKKEFILPEGSIYTMDFVALDHGKPVEAEHVSEGAIIGGTGEYAGIRGTYTLRIAPSGDSAETTLRYWLGK</sequence>
<evidence type="ECO:0000313" key="4">
    <source>
        <dbReference type="Proteomes" id="UP001556653"/>
    </source>
</evidence>
<name>A0ABV3S6Z5_9GAMM</name>
<dbReference type="EMBL" id="JBAKFJ010000001">
    <property type="protein sequence ID" value="MEX0385896.1"/>
    <property type="molecule type" value="Genomic_DNA"/>
</dbReference>
<dbReference type="InterPro" id="IPR041013">
    <property type="entry name" value="AOC-like"/>
</dbReference>
<comment type="caution">
    <text evidence="3">The sequence shown here is derived from an EMBL/GenBank/DDBJ whole genome shotgun (WGS) entry which is preliminary data.</text>
</comment>